<dbReference type="EMBL" id="MU004348">
    <property type="protein sequence ID" value="KAF2655478.1"/>
    <property type="molecule type" value="Genomic_DNA"/>
</dbReference>
<protein>
    <submittedName>
        <fullName evidence="2">Uncharacterized protein</fullName>
    </submittedName>
</protein>
<feature type="transmembrane region" description="Helical" evidence="1">
    <location>
        <begin position="42"/>
        <end position="60"/>
    </location>
</feature>
<dbReference type="AlphaFoldDB" id="A0A6A6T9D6"/>
<dbReference type="Proteomes" id="UP000799324">
    <property type="component" value="Unassembled WGS sequence"/>
</dbReference>
<name>A0A6A6T9D6_9PLEO</name>
<accession>A0A6A6T9D6</accession>
<feature type="transmembrane region" description="Helical" evidence="1">
    <location>
        <begin position="105"/>
        <end position="127"/>
    </location>
</feature>
<keyword evidence="1" id="KW-1133">Transmembrane helix</keyword>
<feature type="transmembrane region" description="Helical" evidence="1">
    <location>
        <begin position="67"/>
        <end position="85"/>
    </location>
</feature>
<reference evidence="2" key="1">
    <citation type="journal article" date="2020" name="Stud. Mycol.">
        <title>101 Dothideomycetes genomes: a test case for predicting lifestyles and emergence of pathogens.</title>
        <authorList>
            <person name="Haridas S."/>
            <person name="Albert R."/>
            <person name="Binder M."/>
            <person name="Bloem J."/>
            <person name="Labutti K."/>
            <person name="Salamov A."/>
            <person name="Andreopoulos B."/>
            <person name="Baker S."/>
            <person name="Barry K."/>
            <person name="Bills G."/>
            <person name="Bluhm B."/>
            <person name="Cannon C."/>
            <person name="Castanera R."/>
            <person name="Culley D."/>
            <person name="Daum C."/>
            <person name="Ezra D."/>
            <person name="Gonzalez J."/>
            <person name="Henrissat B."/>
            <person name="Kuo A."/>
            <person name="Liang C."/>
            <person name="Lipzen A."/>
            <person name="Lutzoni F."/>
            <person name="Magnuson J."/>
            <person name="Mondo S."/>
            <person name="Nolan M."/>
            <person name="Ohm R."/>
            <person name="Pangilinan J."/>
            <person name="Park H.-J."/>
            <person name="Ramirez L."/>
            <person name="Alfaro M."/>
            <person name="Sun H."/>
            <person name="Tritt A."/>
            <person name="Yoshinaga Y."/>
            <person name="Zwiers L.-H."/>
            <person name="Turgeon B."/>
            <person name="Goodwin S."/>
            <person name="Spatafora J."/>
            <person name="Crous P."/>
            <person name="Grigoriev I."/>
        </authorList>
    </citation>
    <scope>NUCLEOTIDE SEQUENCE</scope>
    <source>
        <strain evidence="2">CBS 122681</strain>
    </source>
</reference>
<proteinExistence type="predicted"/>
<keyword evidence="1" id="KW-0812">Transmembrane</keyword>
<evidence type="ECO:0000313" key="3">
    <source>
        <dbReference type="Proteomes" id="UP000799324"/>
    </source>
</evidence>
<sequence length="128" mass="14397">MMLADYELDDVRHIEIPLHILPITIVHITCPSCAPLMSLHKIFFLCLLSILSHGLAFGRAASFWGDIFTSLFGFPFLSVFSYSSLTGDALSVHPYFANSDRCDSLRFLFAPCRTHFFLLSIASHFCFG</sequence>
<evidence type="ECO:0000313" key="2">
    <source>
        <dbReference type="EMBL" id="KAF2655478.1"/>
    </source>
</evidence>
<keyword evidence="1" id="KW-0472">Membrane</keyword>
<evidence type="ECO:0000256" key="1">
    <source>
        <dbReference type="SAM" id="Phobius"/>
    </source>
</evidence>
<keyword evidence="3" id="KW-1185">Reference proteome</keyword>
<gene>
    <name evidence="2" type="ORF">K491DRAFT_424059</name>
</gene>
<organism evidence="2 3">
    <name type="scientific">Lophiostoma macrostomum CBS 122681</name>
    <dbReference type="NCBI Taxonomy" id="1314788"/>
    <lineage>
        <taxon>Eukaryota</taxon>
        <taxon>Fungi</taxon>
        <taxon>Dikarya</taxon>
        <taxon>Ascomycota</taxon>
        <taxon>Pezizomycotina</taxon>
        <taxon>Dothideomycetes</taxon>
        <taxon>Pleosporomycetidae</taxon>
        <taxon>Pleosporales</taxon>
        <taxon>Lophiostomataceae</taxon>
        <taxon>Lophiostoma</taxon>
    </lineage>
</organism>